<dbReference type="InterPro" id="IPR005802">
    <property type="entry name" value="ADC_synth_comp_1"/>
</dbReference>
<evidence type="ECO:0000256" key="2">
    <source>
        <dbReference type="ARBA" id="ARBA00022679"/>
    </source>
</evidence>
<evidence type="ECO:0000313" key="6">
    <source>
        <dbReference type="Proteomes" id="UP001224392"/>
    </source>
</evidence>
<dbReference type="PRINTS" id="PR00095">
    <property type="entry name" value="ANTSNTHASEI"/>
</dbReference>
<protein>
    <recommendedName>
        <fullName evidence="1">aminodeoxychorismate synthase</fullName>
        <ecNumber evidence="1">2.6.1.85</ecNumber>
    </recommendedName>
</protein>
<dbReference type="Pfam" id="PF04715">
    <property type="entry name" value="Anth_synt_I_N"/>
    <property type="match status" value="1"/>
</dbReference>
<dbReference type="SUPFAM" id="SSF56322">
    <property type="entry name" value="ADC synthase"/>
    <property type="match status" value="1"/>
</dbReference>
<evidence type="ECO:0000256" key="1">
    <source>
        <dbReference type="ARBA" id="ARBA00013139"/>
    </source>
</evidence>
<reference evidence="5 6" key="1">
    <citation type="submission" date="2023-04" db="EMBL/GenBank/DDBJ databases">
        <title>Marinobulbifer ophiurae gen. nov., sp. Nov., isolate from tissue of brittle star Ophioplocus japonicus.</title>
        <authorList>
            <person name="Kawano K."/>
            <person name="Sawayama S."/>
            <person name="Nakagawa S."/>
        </authorList>
    </citation>
    <scope>NUCLEOTIDE SEQUENCE [LARGE SCALE GENOMIC DNA]</scope>
    <source>
        <strain evidence="5 6">NKW57</strain>
    </source>
</reference>
<comment type="caution">
    <text evidence="5">The sequence shown here is derived from an EMBL/GenBank/DDBJ whole genome shotgun (WGS) entry which is preliminary data.</text>
</comment>
<keyword evidence="6" id="KW-1185">Reference proteome</keyword>
<sequence length="451" mass="48928">MKSLKIFSLPYHENSAPVFHAFSDMPCPVWLDSAKPGSPSGRFDIIAADPVNQVALDADAAASFSPVDDLLCELQPLDATPQLPFSGGIIGFAGYETGAPLNHLSPDTRATPLPTTYFGLYLWAVIVDHQLRSSHLVIHPAATPVQVSDIQARVATIDWQTDPRMHLGGFQLRSQFAPVFDRGAYGHAFRKLQQYIHAGDIYQANLTQEFRAAFSGNPFSAYLALREATPAPFSAYIDLPTGQILSVSPERFVLTDGEQVESRPIKGTAPRGASAIEDARLAADLQASIKDRAENLMIVDLLRNDIGKICRKGSVQVPQLFGVESYANVHHLVSIVTGRMGEDQYPTDLLDACFPGGSITGAPKRRAMEIIRELESGPRGVYCGSIGYVSVCGRSDTSIAIRTLTCADGQVHCWGGGGIVADSDEESEYQESLIKVRKLMTTLESFLSTSR</sequence>
<organism evidence="5 6">
    <name type="scientific">Biformimicrobium ophioploci</name>
    <dbReference type="NCBI Taxonomy" id="3036711"/>
    <lineage>
        <taxon>Bacteria</taxon>
        <taxon>Pseudomonadati</taxon>
        <taxon>Pseudomonadota</taxon>
        <taxon>Gammaproteobacteria</taxon>
        <taxon>Cellvibrionales</taxon>
        <taxon>Microbulbiferaceae</taxon>
        <taxon>Biformimicrobium</taxon>
    </lineage>
</organism>
<dbReference type="InterPro" id="IPR019999">
    <property type="entry name" value="Anth_synth_I-like"/>
</dbReference>
<feature type="domain" description="Chorismate-utilising enzyme C-terminal" evidence="3">
    <location>
        <begin position="184"/>
        <end position="435"/>
    </location>
</feature>
<dbReference type="NCBIfam" id="TIGR00553">
    <property type="entry name" value="pabB"/>
    <property type="match status" value="1"/>
</dbReference>
<accession>A0ABQ6M1G4</accession>
<dbReference type="Proteomes" id="UP001224392">
    <property type="component" value="Unassembled WGS sequence"/>
</dbReference>
<dbReference type="Pfam" id="PF00425">
    <property type="entry name" value="Chorismate_bind"/>
    <property type="match status" value="1"/>
</dbReference>
<dbReference type="Gene3D" id="3.60.120.10">
    <property type="entry name" value="Anthranilate synthase"/>
    <property type="match status" value="1"/>
</dbReference>
<gene>
    <name evidence="5" type="primary">pabB</name>
    <name evidence="5" type="ORF">MNKW57_25160</name>
</gene>
<dbReference type="RefSeq" id="WP_285764806.1">
    <property type="nucleotide sequence ID" value="NZ_BSYJ01000005.1"/>
</dbReference>
<evidence type="ECO:0000313" key="5">
    <source>
        <dbReference type="EMBL" id="GMG88195.1"/>
    </source>
</evidence>
<keyword evidence="2" id="KW-0808">Transferase</keyword>
<feature type="domain" description="Anthranilate synthase component I N-terminal" evidence="4">
    <location>
        <begin position="18"/>
        <end position="132"/>
    </location>
</feature>
<dbReference type="InterPro" id="IPR005801">
    <property type="entry name" value="ADC_synthase"/>
</dbReference>
<dbReference type="EC" id="2.6.1.85" evidence="1"/>
<dbReference type="PANTHER" id="PTHR11236">
    <property type="entry name" value="AMINOBENZOATE/ANTHRANILATE SYNTHASE"/>
    <property type="match status" value="1"/>
</dbReference>
<proteinExistence type="predicted"/>
<evidence type="ECO:0000259" key="4">
    <source>
        <dbReference type="Pfam" id="PF04715"/>
    </source>
</evidence>
<name>A0ABQ6M1G4_9GAMM</name>
<dbReference type="InterPro" id="IPR015890">
    <property type="entry name" value="Chorismate_C"/>
</dbReference>
<evidence type="ECO:0000259" key="3">
    <source>
        <dbReference type="Pfam" id="PF00425"/>
    </source>
</evidence>
<dbReference type="InterPro" id="IPR006805">
    <property type="entry name" value="Anth_synth_I_N"/>
</dbReference>
<dbReference type="PANTHER" id="PTHR11236:SF50">
    <property type="entry name" value="AMINODEOXYCHORISMATE SYNTHASE COMPONENT 1"/>
    <property type="match status" value="1"/>
</dbReference>
<dbReference type="EMBL" id="BSYJ01000005">
    <property type="protein sequence ID" value="GMG88195.1"/>
    <property type="molecule type" value="Genomic_DNA"/>
</dbReference>